<feature type="compositionally biased region" description="Polar residues" evidence="1">
    <location>
        <begin position="1"/>
        <end position="12"/>
    </location>
</feature>
<evidence type="ECO:0000313" key="3">
    <source>
        <dbReference type="Proteomes" id="UP000599074"/>
    </source>
</evidence>
<evidence type="ECO:0000313" key="2">
    <source>
        <dbReference type="EMBL" id="GII26081.1"/>
    </source>
</evidence>
<accession>A0A8J3TI95</accession>
<comment type="caution">
    <text evidence="2">The sequence shown here is derived from an EMBL/GenBank/DDBJ whole genome shotgun (WGS) entry which is preliminary data.</text>
</comment>
<protein>
    <submittedName>
        <fullName evidence="2">Uncharacterized protein</fullName>
    </submittedName>
</protein>
<proteinExistence type="predicted"/>
<keyword evidence="3" id="KW-1185">Reference proteome</keyword>
<dbReference type="AlphaFoldDB" id="A0A8J3TI95"/>
<gene>
    <name evidence="2" type="ORF">Pme01_56780</name>
</gene>
<sequence length="64" mass="6868">MGGTGSEQQDTAGNADAADCSAKPLVHPSSIRRVLGTPTPPAGMRARRIYVDNEGERQVFWLKV</sequence>
<dbReference type="EMBL" id="BOON01000065">
    <property type="protein sequence ID" value="GII26081.1"/>
    <property type="molecule type" value="Genomic_DNA"/>
</dbReference>
<name>A0A8J3TI95_9ACTN</name>
<dbReference type="Proteomes" id="UP000599074">
    <property type="component" value="Unassembled WGS sequence"/>
</dbReference>
<organism evidence="2 3">
    <name type="scientific">Planosporangium mesophilum</name>
    <dbReference type="NCBI Taxonomy" id="689768"/>
    <lineage>
        <taxon>Bacteria</taxon>
        <taxon>Bacillati</taxon>
        <taxon>Actinomycetota</taxon>
        <taxon>Actinomycetes</taxon>
        <taxon>Micromonosporales</taxon>
        <taxon>Micromonosporaceae</taxon>
        <taxon>Planosporangium</taxon>
    </lineage>
</organism>
<reference evidence="2" key="1">
    <citation type="submission" date="2021-01" db="EMBL/GenBank/DDBJ databases">
        <title>Whole genome shotgun sequence of Planosporangium mesophilum NBRC 109066.</title>
        <authorList>
            <person name="Komaki H."/>
            <person name="Tamura T."/>
        </authorList>
    </citation>
    <scope>NUCLEOTIDE SEQUENCE</scope>
    <source>
        <strain evidence="2">NBRC 109066</strain>
    </source>
</reference>
<feature type="region of interest" description="Disordered" evidence="1">
    <location>
        <begin position="1"/>
        <end position="24"/>
    </location>
</feature>
<evidence type="ECO:0000256" key="1">
    <source>
        <dbReference type="SAM" id="MobiDB-lite"/>
    </source>
</evidence>